<evidence type="ECO:0000256" key="2">
    <source>
        <dbReference type="SAM" id="MobiDB-lite"/>
    </source>
</evidence>
<feature type="coiled-coil region" evidence="1">
    <location>
        <begin position="138"/>
        <end position="165"/>
    </location>
</feature>
<evidence type="ECO:0000259" key="3">
    <source>
        <dbReference type="PROSITE" id="PS50003"/>
    </source>
</evidence>
<keyword evidence="1" id="KW-0175">Coiled coil</keyword>
<evidence type="ECO:0000313" key="5">
    <source>
        <dbReference type="Proteomes" id="UP001497522"/>
    </source>
</evidence>
<feature type="region of interest" description="Disordered" evidence="2">
    <location>
        <begin position="560"/>
        <end position="588"/>
    </location>
</feature>
<keyword evidence="5" id="KW-1185">Reference proteome</keyword>
<dbReference type="Proteomes" id="UP001497522">
    <property type="component" value="Chromosome 5"/>
</dbReference>
<organism evidence="4 5">
    <name type="scientific">Sphagnum jensenii</name>
    <dbReference type="NCBI Taxonomy" id="128206"/>
    <lineage>
        <taxon>Eukaryota</taxon>
        <taxon>Viridiplantae</taxon>
        <taxon>Streptophyta</taxon>
        <taxon>Embryophyta</taxon>
        <taxon>Bryophyta</taxon>
        <taxon>Sphagnophytina</taxon>
        <taxon>Sphagnopsida</taxon>
        <taxon>Sphagnales</taxon>
        <taxon>Sphagnaceae</taxon>
        <taxon>Sphagnum</taxon>
    </lineage>
</organism>
<dbReference type="EMBL" id="OZ023706">
    <property type="protein sequence ID" value="CAK9876833.1"/>
    <property type="molecule type" value="Genomic_DNA"/>
</dbReference>
<feature type="region of interest" description="Disordered" evidence="2">
    <location>
        <begin position="329"/>
        <end position="363"/>
    </location>
</feature>
<feature type="domain" description="PH" evidence="3">
    <location>
        <begin position="1"/>
        <end position="110"/>
    </location>
</feature>
<dbReference type="SMART" id="SM00233">
    <property type="entry name" value="PH"/>
    <property type="match status" value="1"/>
</dbReference>
<reference evidence="4" key="1">
    <citation type="submission" date="2024-03" db="EMBL/GenBank/DDBJ databases">
        <authorList>
            <consortium name="ELIXIR-Norway"/>
            <consortium name="Elixir Norway"/>
        </authorList>
    </citation>
    <scope>NUCLEOTIDE SEQUENCE</scope>
</reference>
<feature type="region of interest" description="Disordered" evidence="2">
    <location>
        <begin position="377"/>
        <end position="544"/>
    </location>
</feature>
<evidence type="ECO:0000256" key="1">
    <source>
        <dbReference type="SAM" id="Coils"/>
    </source>
</evidence>
<feature type="compositionally biased region" description="Polar residues" evidence="2">
    <location>
        <begin position="424"/>
        <end position="441"/>
    </location>
</feature>
<dbReference type="Gene3D" id="2.30.29.30">
    <property type="entry name" value="Pleckstrin-homology domain (PH domain)/Phosphotyrosine-binding domain (PTB)"/>
    <property type="match status" value="1"/>
</dbReference>
<dbReference type="InterPro" id="IPR001849">
    <property type="entry name" value="PH_domain"/>
</dbReference>
<feature type="compositionally biased region" description="Polar residues" evidence="2">
    <location>
        <begin position="470"/>
        <end position="494"/>
    </location>
</feature>
<proteinExistence type="predicted"/>
<name>A0ABP1BN13_9BRYO</name>
<feature type="compositionally biased region" description="Basic and acidic residues" evidence="2">
    <location>
        <begin position="404"/>
        <end position="414"/>
    </location>
</feature>
<protein>
    <recommendedName>
        <fullName evidence="3">PH domain-containing protein</fullName>
    </recommendedName>
</protein>
<dbReference type="SUPFAM" id="SSF50729">
    <property type="entry name" value="PH domain-like"/>
    <property type="match status" value="1"/>
</dbReference>
<feature type="compositionally biased region" description="Polar residues" evidence="2">
    <location>
        <begin position="521"/>
        <end position="541"/>
    </location>
</feature>
<evidence type="ECO:0000313" key="4">
    <source>
        <dbReference type="EMBL" id="CAK9876833.1"/>
    </source>
</evidence>
<feature type="compositionally biased region" description="Basic and acidic residues" evidence="2">
    <location>
        <begin position="329"/>
        <end position="346"/>
    </location>
</feature>
<accession>A0ABP1BN13</accession>
<dbReference type="Pfam" id="PF00169">
    <property type="entry name" value="PH"/>
    <property type="match status" value="1"/>
</dbReference>
<dbReference type="InterPro" id="IPR011993">
    <property type="entry name" value="PH-like_dom_sf"/>
</dbReference>
<feature type="compositionally biased region" description="Low complexity" evidence="2">
    <location>
        <begin position="577"/>
        <end position="588"/>
    </location>
</feature>
<sequence length="627" mass="71223">MPEVAGWLQKKSKTSNTWKRRFFLLQSSNLFFFATNHKIEIAEPIGVIPLEGAKLEEAFDLASDMPRKWCFELRLAKDVAEFAACDSYMLAAPSQQAMDYWMHQELKNARERGGILRALLAESPSNLNALESAKGPEAKVLQSEIARVTEKCKKLKAKAEQVCANSDKLKKVTIRALAVWEILTDHVSGTHLELKQLMKSITPGKNSVGTCRTMTRMQMEANATLELFKLLQTKEQLLEGGVKYVRFLHPLLPSPHWHLQCDLNIKTKPLTNKSREQLRLLCRKGLSAIQEQQAKVRALAPRYAGSIHPALLPADYVDPLGFIPSSTFEQHRKESIQRRSRTDVARLNRASLHQQRESGRGSLNLKTELQDHHSLQIPASSLEIPGPQKKDLQEPTRSSQNIHSKQERFITHQVDDEDLPPMSSDPTSTGGRSGNPRNPSRASIREQRENTGGGNFNSEQKSQDPHHSLRQSLQGNNISQKSSTVFKNPSSSLNVPAPQRWDSQDWSDHPLQPQRIPHQSLGPQRDSSPSEHQYPPQATYSLQQPEEYYQQTQYQELTENTSMGDPWTDGNMGSTYQDQRQNQNQNQPQFWTDHHQIYQAPAPYPGHPGYEWYMSSDQPSHSQYQRA</sequence>
<gene>
    <name evidence="4" type="ORF">CSSPJE1EN2_LOCUS18875</name>
</gene>
<dbReference type="PROSITE" id="PS50003">
    <property type="entry name" value="PH_DOMAIN"/>
    <property type="match status" value="1"/>
</dbReference>